<protein>
    <submittedName>
        <fullName evidence="2">Uncharacterized protein</fullName>
    </submittedName>
</protein>
<reference evidence="2" key="1">
    <citation type="submission" date="2014-11" db="EMBL/GenBank/DDBJ databases">
        <authorList>
            <person name="Otto D Thomas"/>
            <person name="Naeem Raeece"/>
        </authorList>
    </citation>
    <scope>NUCLEOTIDE SEQUENCE</scope>
</reference>
<accession>A0A0G4FQ39</accession>
<evidence type="ECO:0000313" key="2">
    <source>
        <dbReference type="EMBL" id="CEM16552.1"/>
    </source>
</evidence>
<organism evidence="2">
    <name type="scientific">Chromera velia CCMP2878</name>
    <dbReference type="NCBI Taxonomy" id="1169474"/>
    <lineage>
        <taxon>Eukaryota</taxon>
        <taxon>Sar</taxon>
        <taxon>Alveolata</taxon>
        <taxon>Colpodellida</taxon>
        <taxon>Chromeraceae</taxon>
        <taxon>Chromera</taxon>
    </lineage>
</organism>
<gene>
    <name evidence="2" type="ORF">Cvel_18206</name>
</gene>
<evidence type="ECO:0000256" key="1">
    <source>
        <dbReference type="SAM" id="MobiDB-lite"/>
    </source>
</evidence>
<feature type="compositionally biased region" description="Polar residues" evidence="1">
    <location>
        <begin position="73"/>
        <end position="92"/>
    </location>
</feature>
<name>A0A0G4FQ39_9ALVE</name>
<dbReference type="VEuPathDB" id="CryptoDB:Cvel_18206"/>
<dbReference type="EMBL" id="CDMZ01000544">
    <property type="protein sequence ID" value="CEM16552.1"/>
    <property type="molecule type" value="Genomic_DNA"/>
</dbReference>
<proteinExistence type="predicted"/>
<dbReference type="AlphaFoldDB" id="A0A0G4FQ39"/>
<feature type="region of interest" description="Disordered" evidence="1">
    <location>
        <begin position="46"/>
        <end position="100"/>
    </location>
</feature>
<sequence>MSTWMSSKDSEKKMSTWSINAVRFRCLPCFRQTFHRLPPLLPATSQISPPFPLDPLQNPSPVSVRSPAESPSCFHQTSHRLPSLLPTTSQISLPFPPDPP</sequence>